<organism evidence="2 3">
    <name type="scientific">Phytophthora pseudosyringae</name>
    <dbReference type="NCBI Taxonomy" id="221518"/>
    <lineage>
        <taxon>Eukaryota</taxon>
        <taxon>Sar</taxon>
        <taxon>Stramenopiles</taxon>
        <taxon>Oomycota</taxon>
        <taxon>Peronosporomycetes</taxon>
        <taxon>Peronosporales</taxon>
        <taxon>Peronosporaceae</taxon>
        <taxon>Phytophthora</taxon>
    </lineage>
</organism>
<name>A0A8T1VQI4_9STRA</name>
<proteinExistence type="predicted"/>
<feature type="region of interest" description="Disordered" evidence="1">
    <location>
        <begin position="204"/>
        <end position="264"/>
    </location>
</feature>
<evidence type="ECO:0000313" key="2">
    <source>
        <dbReference type="EMBL" id="KAG7383391.1"/>
    </source>
</evidence>
<accession>A0A8T1VQI4</accession>
<dbReference type="AlphaFoldDB" id="A0A8T1VQI4"/>
<evidence type="ECO:0000313" key="3">
    <source>
        <dbReference type="Proteomes" id="UP000694044"/>
    </source>
</evidence>
<reference evidence="2" key="1">
    <citation type="submission" date="2021-02" db="EMBL/GenBank/DDBJ databases">
        <authorList>
            <person name="Palmer J.M."/>
        </authorList>
    </citation>
    <scope>NUCLEOTIDE SEQUENCE</scope>
    <source>
        <strain evidence="2">SCRP734</strain>
    </source>
</reference>
<comment type="caution">
    <text evidence="2">The sequence shown here is derived from an EMBL/GenBank/DDBJ whole genome shotgun (WGS) entry which is preliminary data.</text>
</comment>
<evidence type="ECO:0000256" key="1">
    <source>
        <dbReference type="SAM" id="MobiDB-lite"/>
    </source>
</evidence>
<gene>
    <name evidence="2" type="ORF">PHYPSEUDO_003707</name>
</gene>
<dbReference type="EMBL" id="JAGDFM010000178">
    <property type="protein sequence ID" value="KAG7383391.1"/>
    <property type="molecule type" value="Genomic_DNA"/>
</dbReference>
<sequence>MRCAPECGFLNEEAEVLLAAILRSMQAGLLQRRRRRWSRRRALGLLSRLQIGSESAACRSAGSTRDLIVFNTEIASLRNWAGGVGEGIESEKSHGLFNARFDVEVRFEWRAFVRRRHSSPLFYSTQAIYTSEVETGLASEWTRRVSTTRHLHRRRRPEEDPLHQGPAFFRKVFGDVVQEQAIEVGAGPAVSGAELSAKQHPRLLFDDPAGSQRTHPAPSRRLTTTMSTRKRAKPGAARAAPTWRAPGPHRRDPFLGAFSHTRLL</sequence>
<keyword evidence="3" id="KW-1185">Reference proteome</keyword>
<dbReference type="Proteomes" id="UP000694044">
    <property type="component" value="Unassembled WGS sequence"/>
</dbReference>
<protein>
    <submittedName>
        <fullName evidence="2">Uncharacterized protein</fullName>
    </submittedName>
</protein>